<evidence type="ECO:0000313" key="3">
    <source>
        <dbReference type="Proteomes" id="UP000280434"/>
    </source>
</evidence>
<dbReference type="InterPro" id="IPR000836">
    <property type="entry name" value="PRTase_dom"/>
</dbReference>
<dbReference type="InterPro" id="IPR029057">
    <property type="entry name" value="PRTase-like"/>
</dbReference>
<dbReference type="EMBL" id="RBZV01000001">
    <property type="protein sequence ID" value="RKP52560.1"/>
    <property type="molecule type" value="Genomic_DNA"/>
</dbReference>
<evidence type="ECO:0000259" key="1">
    <source>
        <dbReference type="Pfam" id="PF00156"/>
    </source>
</evidence>
<accession>A0A494XPI3</accession>
<dbReference type="CDD" id="cd06223">
    <property type="entry name" value="PRTases_typeI"/>
    <property type="match status" value="1"/>
</dbReference>
<keyword evidence="3" id="KW-1185">Reference proteome</keyword>
<organism evidence="2 3">
    <name type="scientific">Trinickia fusca</name>
    <dbReference type="NCBI Taxonomy" id="2419777"/>
    <lineage>
        <taxon>Bacteria</taxon>
        <taxon>Pseudomonadati</taxon>
        <taxon>Pseudomonadota</taxon>
        <taxon>Betaproteobacteria</taxon>
        <taxon>Burkholderiales</taxon>
        <taxon>Burkholderiaceae</taxon>
        <taxon>Trinickia</taxon>
    </lineage>
</organism>
<keyword evidence="2" id="KW-0808">Transferase</keyword>
<evidence type="ECO:0000313" key="2">
    <source>
        <dbReference type="EMBL" id="RKP52560.1"/>
    </source>
</evidence>
<dbReference type="GO" id="GO:0016757">
    <property type="term" value="F:glycosyltransferase activity"/>
    <property type="evidence" value="ECO:0007669"/>
    <property type="project" value="UniProtKB-KW"/>
</dbReference>
<proteinExistence type="predicted"/>
<dbReference type="SUPFAM" id="SSF53271">
    <property type="entry name" value="PRTase-like"/>
    <property type="match status" value="1"/>
</dbReference>
<protein>
    <submittedName>
        <fullName evidence="2">Phosphoribosyltransferase</fullName>
    </submittedName>
</protein>
<gene>
    <name evidence="2" type="ORF">D7S89_03385</name>
</gene>
<dbReference type="Pfam" id="PF00156">
    <property type="entry name" value="Pribosyltran"/>
    <property type="match status" value="1"/>
</dbReference>
<feature type="domain" description="Phosphoribosyltransferase" evidence="1">
    <location>
        <begin position="12"/>
        <end position="164"/>
    </location>
</feature>
<dbReference type="OrthoDB" id="9810066at2"/>
<comment type="caution">
    <text evidence="2">The sequence shown here is derived from an EMBL/GenBank/DDBJ whole genome shotgun (WGS) entry which is preliminary data.</text>
</comment>
<name>A0A494XPI3_9BURK</name>
<keyword evidence="2" id="KW-0328">Glycosyltransferase</keyword>
<dbReference type="RefSeq" id="WP_121275564.1">
    <property type="nucleotide sequence ID" value="NZ_RBZV01000001.1"/>
</dbReference>
<reference evidence="2 3" key="1">
    <citation type="submission" date="2018-10" db="EMBL/GenBank/DDBJ databases">
        <title>Paraburkholderia sp. 7MK8-2, isolated from soil.</title>
        <authorList>
            <person name="Gao Z.-H."/>
            <person name="Qiu L.-H."/>
        </authorList>
    </citation>
    <scope>NUCLEOTIDE SEQUENCE [LARGE SCALE GENOMIC DNA]</scope>
    <source>
        <strain evidence="2 3">7MK8-2</strain>
    </source>
</reference>
<dbReference type="Gene3D" id="3.30.1310.20">
    <property type="entry name" value="PRTase-like"/>
    <property type="match status" value="1"/>
</dbReference>
<sequence>MFHSLFHDRVEAGRLLAECLRGEAGANTVVLALPRGGVPVAFEVAMALDAELDVLPVRKLGVPTQPELAMGAIAPGGARYVDEHTVRAAHVTQAQFDAVLAYEQAELARRETLYRGELPPLVVAGRTVILVDDGMATGASMQAAVRSLRALHPARIVVALPVAPAGAEADFHGVADAFIAVAQPALFFSVGQHYDDFDQTSDDEVRVLLARAAARPHGASGDA</sequence>
<dbReference type="Gene3D" id="3.40.50.2020">
    <property type="match status" value="1"/>
</dbReference>
<dbReference type="Proteomes" id="UP000280434">
    <property type="component" value="Unassembled WGS sequence"/>
</dbReference>
<dbReference type="AlphaFoldDB" id="A0A494XPI3"/>